<dbReference type="Gene3D" id="1.20.1000.10">
    <property type="entry name" value="Guanylate-binding protein, C-terminal domain"/>
    <property type="match status" value="1"/>
</dbReference>
<evidence type="ECO:0000256" key="2">
    <source>
        <dbReference type="ARBA" id="ARBA00022801"/>
    </source>
</evidence>
<dbReference type="Pfam" id="PF02841">
    <property type="entry name" value="GBP_C"/>
    <property type="match status" value="2"/>
</dbReference>
<dbReference type="Gene3D" id="3.40.50.300">
    <property type="entry name" value="P-loop containing nucleotide triphosphate hydrolases"/>
    <property type="match status" value="1"/>
</dbReference>
<dbReference type="InterPro" id="IPR030386">
    <property type="entry name" value="G_GB1_RHD3_dom"/>
</dbReference>
<evidence type="ECO:0000259" key="5">
    <source>
        <dbReference type="PROSITE" id="PS51715"/>
    </source>
</evidence>
<dbReference type="Pfam" id="PF02263">
    <property type="entry name" value="GBP"/>
    <property type="match status" value="1"/>
</dbReference>
<reference evidence="6" key="1">
    <citation type="submission" date="2025-08" db="UniProtKB">
        <authorList>
            <consortium name="Ensembl"/>
        </authorList>
    </citation>
    <scope>IDENTIFICATION</scope>
</reference>
<dbReference type="GO" id="GO:0003924">
    <property type="term" value="F:GTPase activity"/>
    <property type="evidence" value="ECO:0007669"/>
    <property type="project" value="InterPro"/>
</dbReference>
<keyword evidence="2" id="KW-0378">Hydrolase</keyword>
<dbReference type="Ensembl" id="ENSEBUT00000024648.1">
    <property type="protein sequence ID" value="ENSEBUP00000024072.1"/>
    <property type="gene ID" value="ENSEBUG00000014817.1"/>
</dbReference>
<dbReference type="InterPro" id="IPR036543">
    <property type="entry name" value="Guanylate-bd_C_sf"/>
</dbReference>
<name>A0A8C4R430_EPTBU</name>
<dbReference type="InterPro" id="IPR015894">
    <property type="entry name" value="Guanylate-bd_N"/>
</dbReference>
<dbReference type="CDD" id="cd01851">
    <property type="entry name" value="GBP"/>
    <property type="match status" value="1"/>
</dbReference>
<evidence type="ECO:0000313" key="7">
    <source>
        <dbReference type="Proteomes" id="UP000694388"/>
    </source>
</evidence>
<reference evidence="6" key="2">
    <citation type="submission" date="2025-09" db="UniProtKB">
        <authorList>
            <consortium name="Ensembl"/>
        </authorList>
    </citation>
    <scope>IDENTIFICATION</scope>
</reference>
<keyword evidence="1" id="KW-0547">Nucleotide-binding</keyword>
<accession>A0A8C4R430</accession>
<dbReference type="InterPro" id="IPR003191">
    <property type="entry name" value="Guanylate-bd/ATL_C"/>
</dbReference>
<dbReference type="GO" id="GO:0005525">
    <property type="term" value="F:GTP binding"/>
    <property type="evidence" value="ECO:0007669"/>
    <property type="project" value="UniProtKB-KW"/>
</dbReference>
<dbReference type="InterPro" id="IPR027417">
    <property type="entry name" value="P-loop_NTPase"/>
</dbReference>
<evidence type="ECO:0000256" key="4">
    <source>
        <dbReference type="PROSITE-ProRule" id="PRU01052"/>
    </source>
</evidence>
<dbReference type="Proteomes" id="UP000694388">
    <property type="component" value="Unplaced"/>
</dbReference>
<evidence type="ECO:0000256" key="3">
    <source>
        <dbReference type="ARBA" id="ARBA00023134"/>
    </source>
</evidence>
<keyword evidence="3" id="KW-0342">GTP-binding</keyword>
<dbReference type="OMA" id="FESGRNK"/>
<dbReference type="PROSITE" id="PS51715">
    <property type="entry name" value="G_GB1_RHD3"/>
    <property type="match status" value="1"/>
</dbReference>
<dbReference type="PANTHER" id="PTHR10751">
    <property type="entry name" value="GUANYLATE BINDING PROTEIN"/>
    <property type="match status" value="1"/>
</dbReference>
<sequence length="469" mass="54074">MDPRNDRPLEFIRMDKEGKFHMIKDTLRYLSEIKQSVVVVSIIGRYRSGKSYLMNKLAGKRAGFMLGHAVQSCTKGIWVWPRPHPHDPKRVLLLLDTEGLGDAEKDSESHDIHLFTLTLLLSSVLIYNTMVLNLADHVNTKIHQRDDERGMDFHQYFPTFVVCLRDFTLVLEIDGNTCTPDEYLEHCLSIRKKGKSRSCRDFNDQRECLSLYFQDRKCFAFPMPTSQEEMVQLDKLSDGKLNEEFLKTVEDFQRMIYEKGKVKSSGNLVLNGDCFATMATEYVKAFSSGAIPCIESITQLAVKQANAKAKQDSMDLYNTSMAGAEGQFPTSVKDLMEHHKKAVNDLFFVDQEEFWMEQNYLRSKEESKKCLQNLYDPIQQDVKAGKFKCPGGYAQYRERIDEVILKYNNITNLGPWVSTKRSQHGFHYETPNVIHSQSAVDKGKNMMASTNIHWSCIFCFIIHIFIQKL</sequence>
<evidence type="ECO:0000313" key="6">
    <source>
        <dbReference type="Ensembl" id="ENSEBUP00000024072.1"/>
    </source>
</evidence>
<organism evidence="6 7">
    <name type="scientific">Eptatretus burgeri</name>
    <name type="common">Inshore hagfish</name>
    <dbReference type="NCBI Taxonomy" id="7764"/>
    <lineage>
        <taxon>Eukaryota</taxon>
        <taxon>Metazoa</taxon>
        <taxon>Chordata</taxon>
        <taxon>Craniata</taxon>
        <taxon>Vertebrata</taxon>
        <taxon>Cyclostomata</taxon>
        <taxon>Myxini</taxon>
        <taxon>Myxiniformes</taxon>
        <taxon>Myxinidae</taxon>
        <taxon>Eptatretinae</taxon>
        <taxon>Eptatretus</taxon>
    </lineage>
</organism>
<dbReference type="SUPFAM" id="SSF52540">
    <property type="entry name" value="P-loop containing nucleoside triphosphate hydrolases"/>
    <property type="match status" value="1"/>
</dbReference>
<dbReference type="SUPFAM" id="SSF48340">
    <property type="entry name" value="Interferon-induced guanylate-binding protein 1 (GBP1), C-terminal domain"/>
    <property type="match status" value="1"/>
</dbReference>
<proteinExistence type="inferred from homology"/>
<feature type="domain" description="GB1/RHD3-type G" evidence="5">
    <location>
        <begin position="34"/>
        <end position="261"/>
    </location>
</feature>
<keyword evidence="7" id="KW-1185">Reference proteome</keyword>
<comment type="similarity">
    <text evidence="4">Belongs to the TRAFAC class dynamin-like GTPase superfamily. GB1/RHD3 GTPase family.</text>
</comment>
<protein>
    <recommendedName>
        <fullName evidence="5">GB1/RHD3-type G domain-containing protein</fullName>
    </recommendedName>
</protein>
<evidence type="ECO:0000256" key="1">
    <source>
        <dbReference type="ARBA" id="ARBA00022741"/>
    </source>
</evidence>
<dbReference type="AlphaFoldDB" id="A0A8C4R430"/>
<dbReference type="GeneTree" id="ENSGT00940000168451"/>